<organism evidence="1 2">
    <name type="scientific">Solanum commersonii</name>
    <name type="common">Commerson's wild potato</name>
    <name type="synonym">Commerson's nightshade</name>
    <dbReference type="NCBI Taxonomy" id="4109"/>
    <lineage>
        <taxon>Eukaryota</taxon>
        <taxon>Viridiplantae</taxon>
        <taxon>Streptophyta</taxon>
        <taxon>Embryophyta</taxon>
        <taxon>Tracheophyta</taxon>
        <taxon>Spermatophyta</taxon>
        <taxon>Magnoliopsida</taxon>
        <taxon>eudicotyledons</taxon>
        <taxon>Gunneridae</taxon>
        <taxon>Pentapetalae</taxon>
        <taxon>asterids</taxon>
        <taxon>lamiids</taxon>
        <taxon>Solanales</taxon>
        <taxon>Solanaceae</taxon>
        <taxon>Solanoideae</taxon>
        <taxon>Solaneae</taxon>
        <taxon>Solanum</taxon>
    </lineage>
</organism>
<reference evidence="1 2" key="1">
    <citation type="submission" date="2020-09" db="EMBL/GenBank/DDBJ databases">
        <title>De no assembly of potato wild relative species, Solanum commersonii.</title>
        <authorList>
            <person name="Cho K."/>
        </authorList>
    </citation>
    <scope>NUCLEOTIDE SEQUENCE [LARGE SCALE GENOMIC DNA]</scope>
    <source>
        <strain evidence="1">LZ3.2</strain>
        <tissue evidence="1">Leaf</tissue>
    </source>
</reference>
<gene>
    <name evidence="1" type="ORF">H5410_037152</name>
</gene>
<dbReference type="OrthoDB" id="1305336at2759"/>
<dbReference type="AlphaFoldDB" id="A0A9J5Y8P6"/>
<dbReference type="Proteomes" id="UP000824120">
    <property type="component" value="Chromosome 7"/>
</dbReference>
<accession>A0A9J5Y8P6</accession>
<dbReference type="EMBL" id="JACXVP010000007">
    <property type="protein sequence ID" value="KAG5595920.1"/>
    <property type="molecule type" value="Genomic_DNA"/>
</dbReference>
<evidence type="ECO:0008006" key="3">
    <source>
        <dbReference type="Google" id="ProtNLM"/>
    </source>
</evidence>
<evidence type="ECO:0000313" key="2">
    <source>
        <dbReference type="Proteomes" id="UP000824120"/>
    </source>
</evidence>
<dbReference type="InterPro" id="IPR052343">
    <property type="entry name" value="Retrotransposon-Effector_Assoc"/>
</dbReference>
<protein>
    <recommendedName>
        <fullName evidence="3">Reverse transcriptase domain-containing protein</fullName>
    </recommendedName>
</protein>
<keyword evidence="2" id="KW-1185">Reference proteome</keyword>
<sequence length="140" mass="15972">MITEEEQERLQRTFEEEEILNSIKSCAKEIAPSPDDFPMIFFQTFWDVLKAHIIGTSAQLYSNQNFEKSFNATFIALIPKNIGVPDLKDFKPISLIGGVYKIMTKLLAERLNKVMNKLVNKNQMTFINGTKIIDVVLLAS</sequence>
<name>A0A9J5Y8P6_SOLCO</name>
<dbReference type="PANTHER" id="PTHR46890">
    <property type="entry name" value="NON-LTR RETROLELEMENT REVERSE TRANSCRIPTASE-LIKE PROTEIN-RELATED"/>
    <property type="match status" value="1"/>
</dbReference>
<comment type="caution">
    <text evidence="1">The sequence shown here is derived from an EMBL/GenBank/DDBJ whole genome shotgun (WGS) entry which is preliminary data.</text>
</comment>
<evidence type="ECO:0000313" key="1">
    <source>
        <dbReference type="EMBL" id="KAG5595920.1"/>
    </source>
</evidence>
<proteinExistence type="predicted"/>
<dbReference type="PANTHER" id="PTHR46890:SF50">
    <property type="entry name" value="RNA-DIRECTED DNA POLYMERASE, EUKARYOTA, REVERSE TRANSCRIPTASE ZINC-BINDING DOMAIN PROTEIN-RELATED"/>
    <property type="match status" value="1"/>
</dbReference>